<keyword evidence="9" id="KW-0862">Zinc</keyword>
<feature type="coiled-coil region" evidence="13">
    <location>
        <begin position="552"/>
        <end position="587"/>
    </location>
</feature>
<keyword evidence="11" id="KW-0238">DNA-binding</keyword>
<keyword evidence="4 15" id="KW-0808">Transferase</keyword>
<dbReference type="Gene3D" id="3.40.1360.10">
    <property type="match status" value="1"/>
</dbReference>
<evidence type="ECO:0000256" key="13">
    <source>
        <dbReference type="SAM" id="Coils"/>
    </source>
</evidence>
<dbReference type="Gene3D" id="3.90.580.10">
    <property type="entry name" value="Zinc finger, CHC2-type domain"/>
    <property type="match status" value="1"/>
</dbReference>
<dbReference type="FunFam" id="3.40.1360.10:FF:000002">
    <property type="entry name" value="DNA primase"/>
    <property type="match status" value="1"/>
</dbReference>
<dbReference type="Gene3D" id="1.10.860.10">
    <property type="entry name" value="DNAb Helicase, Chain A"/>
    <property type="match status" value="1"/>
</dbReference>
<dbReference type="PROSITE" id="PS50880">
    <property type="entry name" value="TOPRIM"/>
    <property type="match status" value="1"/>
</dbReference>
<dbReference type="InterPro" id="IPR037068">
    <property type="entry name" value="DNA_primase_core_N_sf"/>
</dbReference>
<dbReference type="InterPro" id="IPR030846">
    <property type="entry name" value="DnaG_bac"/>
</dbReference>
<dbReference type="GO" id="GO:1990077">
    <property type="term" value="C:primosome complex"/>
    <property type="evidence" value="ECO:0007669"/>
    <property type="project" value="UniProtKB-KW"/>
</dbReference>
<keyword evidence="2" id="KW-0240">DNA-directed RNA polymerase</keyword>
<feature type="domain" description="Toprim" evidence="14">
    <location>
        <begin position="271"/>
        <end position="353"/>
    </location>
</feature>
<dbReference type="Gene3D" id="1.20.50.20">
    <property type="entry name" value="DnaG, RNA polymerase domain, helical bundle"/>
    <property type="match status" value="1"/>
</dbReference>
<evidence type="ECO:0000256" key="1">
    <source>
        <dbReference type="ARBA" id="ARBA00001947"/>
    </source>
</evidence>
<keyword evidence="8" id="KW-0863">Zinc-finger</keyword>
<dbReference type="Gene3D" id="3.90.980.10">
    <property type="entry name" value="DNA primase, catalytic core, N-terminal domain"/>
    <property type="match status" value="1"/>
</dbReference>
<dbReference type="Pfam" id="PF10410">
    <property type="entry name" value="DnaB_bind"/>
    <property type="match status" value="1"/>
</dbReference>
<dbReference type="PANTHER" id="PTHR30313:SF2">
    <property type="entry name" value="DNA PRIMASE"/>
    <property type="match status" value="1"/>
</dbReference>
<evidence type="ECO:0000256" key="3">
    <source>
        <dbReference type="ARBA" id="ARBA00022515"/>
    </source>
</evidence>
<dbReference type="CDD" id="cd03364">
    <property type="entry name" value="TOPRIM_DnaG_primases"/>
    <property type="match status" value="1"/>
</dbReference>
<dbReference type="Pfam" id="PF13155">
    <property type="entry name" value="Toprim_2"/>
    <property type="match status" value="1"/>
</dbReference>
<evidence type="ECO:0000256" key="2">
    <source>
        <dbReference type="ARBA" id="ARBA00022478"/>
    </source>
</evidence>
<dbReference type="GO" id="GO:0003677">
    <property type="term" value="F:DNA binding"/>
    <property type="evidence" value="ECO:0007669"/>
    <property type="project" value="UniProtKB-KW"/>
</dbReference>
<evidence type="ECO:0000256" key="7">
    <source>
        <dbReference type="ARBA" id="ARBA00022723"/>
    </source>
</evidence>
<dbReference type="InterPro" id="IPR016136">
    <property type="entry name" value="DNA_helicase_N/primase_C"/>
</dbReference>
<keyword evidence="6" id="KW-0235">DNA replication</keyword>
<sequence length="610" mass="70530">MHKIGGYFFIYFFVAYIDNNFIEQLLNQTDIVQIINKRIPLKKTGMDYRAPCPFHQGKNKNLAVNTTKGFYHCFKCGASGNVVKFVQEFDNLDFPQAIEKISEEVGIAVVYDESNKNKTIENKNKSLYDITKLVNDFYQKYLRTPNPVRKKVVSYIKNRNISREVADVFELGFAPPGWDNLTKQLKDNIEELKAVGLVVEKEETKRVYDRFRDRLLFPIHNRKGDVVGFGGRVLNNQEKPKYLNSPESPIFHKQFELYGLYQAKKYTKNLDSILVVEGYMDVISLHQKGITNTVATLGTSVSKQHLKTLSQITKTIVFCFDGDDAGQKAAWRALIVSLPIIDTNTKILFLFLPNNEDPDSWVQKKGKKHFLESINSAISLSKFLFKKIKKDVDFKSVEGRSDFVSQIVELINQVNNIIFKQQLKQELANQLKQELSDIEIYFHTSKKEIQPIPEDYFNHQTEFTQPLTNIIKTQNNQKALTKAIILVFNFPSVAELVDFSDLKTIQNSEVLLKLLEEAELEPTITKEELLKNFKGKILARLIDLSNQKPINCFNLNNAQNELIELINQLKEQQNKNKIKTLKNKQNKTKEDELEIQKHIIKKHKVPRETK</sequence>
<dbReference type="SMART" id="SM00400">
    <property type="entry name" value="ZnF_CHCC"/>
    <property type="match status" value="1"/>
</dbReference>
<evidence type="ECO:0000256" key="10">
    <source>
        <dbReference type="ARBA" id="ARBA00022842"/>
    </source>
</evidence>
<evidence type="ECO:0000256" key="8">
    <source>
        <dbReference type="ARBA" id="ARBA00022771"/>
    </source>
</evidence>
<evidence type="ECO:0000256" key="6">
    <source>
        <dbReference type="ARBA" id="ARBA00022705"/>
    </source>
</evidence>
<dbReference type="FunFam" id="3.90.580.10:FF:000001">
    <property type="entry name" value="DNA primase"/>
    <property type="match status" value="1"/>
</dbReference>
<dbReference type="GO" id="GO:0008270">
    <property type="term" value="F:zinc ion binding"/>
    <property type="evidence" value="ECO:0007669"/>
    <property type="project" value="UniProtKB-KW"/>
</dbReference>
<dbReference type="PIRSF" id="PIRSF002811">
    <property type="entry name" value="DnaG"/>
    <property type="match status" value="1"/>
</dbReference>
<dbReference type="FunFam" id="3.90.980.10:FF:000001">
    <property type="entry name" value="DNA primase"/>
    <property type="match status" value="1"/>
</dbReference>
<keyword evidence="10" id="KW-0460">Magnesium</keyword>
<dbReference type="NCBIfam" id="TIGR01391">
    <property type="entry name" value="dnaG"/>
    <property type="match status" value="1"/>
</dbReference>
<dbReference type="InterPro" id="IPR036977">
    <property type="entry name" value="DNA_primase_Znf_CHC2"/>
</dbReference>
<keyword evidence="12" id="KW-0804">Transcription</keyword>
<dbReference type="EMBL" id="FPHJ01000061">
    <property type="protein sequence ID" value="SFV68407.1"/>
    <property type="molecule type" value="Genomic_DNA"/>
</dbReference>
<dbReference type="PANTHER" id="PTHR30313">
    <property type="entry name" value="DNA PRIMASE"/>
    <property type="match status" value="1"/>
</dbReference>
<evidence type="ECO:0000259" key="14">
    <source>
        <dbReference type="PROSITE" id="PS50880"/>
    </source>
</evidence>
<reference evidence="15" key="1">
    <citation type="submission" date="2016-10" db="EMBL/GenBank/DDBJ databases">
        <authorList>
            <person name="de Groot N.N."/>
        </authorList>
    </citation>
    <scope>NUCLEOTIDE SEQUENCE</scope>
</reference>
<dbReference type="SUPFAM" id="SSF57783">
    <property type="entry name" value="Zinc beta-ribbon"/>
    <property type="match status" value="1"/>
</dbReference>
<dbReference type="EC" id="2.7.7.-" evidence="15"/>
<dbReference type="InterPro" id="IPR013264">
    <property type="entry name" value="DNAG_N"/>
</dbReference>
<evidence type="ECO:0000256" key="4">
    <source>
        <dbReference type="ARBA" id="ARBA00022679"/>
    </source>
</evidence>
<gene>
    <name evidence="15" type="ORF">MNB_SUP05-5-1016</name>
</gene>
<dbReference type="InterPro" id="IPR034151">
    <property type="entry name" value="TOPRIM_DnaG_bac"/>
</dbReference>
<keyword evidence="13" id="KW-0175">Coiled coil</keyword>
<dbReference type="InterPro" id="IPR002694">
    <property type="entry name" value="Znf_CHC2"/>
</dbReference>
<keyword evidence="5 15" id="KW-0548">Nucleotidyltransferase</keyword>
<proteinExistence type="inferred from homology"/>
<dbReference type="Pfam" id="PF08275">
    <property type="entry name" value="DNAG_N"/>
    <property type="match status" value="1"/>
</dbReference>
<protein>
    <submittedName>
        <fullName evidence="15">DNA primase</fullName>
        <ecNumber evidence="15">2.7.7.-</ecNumber>
    </submittedName>
</protein>
<dbReference type="SUPFAM" id="SSF56731">
    <property type="entry name" value="DNA primase core"/>
    <property type="match status" value="1"/>
</dbReference>
<dbReference type="InterPro" id="IPR050219">
    <property type="entry name" value="DnaG_primase"/>
</dbReference>
<evidence type="ECO:0000313" key="15">
    <source>
        <dbReference type="EMBL" id="SFV68407.1"/>
    </source>
</evidence>
<accession>A0A1W1CRU9</accession>
<dbReference type="GO" id="GO:0005737">
    <property type="term" value="C:cytoplasm"/>
    <property type="evidence" value="ECO:0007669"/>
    <property type="project" value="TreeGrafter"/>
</dbReference>
<dbReference type="SMART" id="SM00493">
    <property type="entry name" value="TOPRIM"/>
    <property type="match status" value="1"/>
</dbReference>
<dbReference type="InterPro" id="IPR006171">
    <property type="entry name" value="TOPRIM_dom"/>
</dbReference>
<dbReference type="GO" id="GO:0000428">
    <property type="term" value="C:DNA-directed RNA polymerase complex"/>
    <property type="evidence" value="ECO:0007669"/>
    <property type="project" value="UniProtKB-KW"/>
</dbReference>
<dbReference type="InterPro" id="IPR019475">
    <property type="entry name" value="DNA_primase_DnaB-bd"/>
</dbReference>
<dbReference type="SUPFAM" id="SSF117023">
    <property type="entry name" value="DNA primase DnaG, C-terminal domain"/>
    <property type="match status" value="1"/>
</dbReference>
<dbReference type="Pfam" id="PF01807">
    <property type="entry name" value="Zn_ribbon_DnaG"/>
    <property type="match status" value="1"/>
</dbReference>
<evidence type="ECO:0000256" key="9">
    <source>
        <dbReference type="ARBA" id="ARBA00022833"/>
    </source>
</evidence>
<keyword evidence="3" id="KW-0639">Primosome</keyword>
<evidence type="ECO:0000256" key="12">
    <source>
        <dbReference type="ARBA" id="ARBA00023163"/>
    </source>
</evidence>
<name>A0A1W1CRU9_9ZZZZ</name>
<comment type="cofactor">
    <cofactor evidence="1">
        <name>Zn(2+)</name>
        <dbReference type="ChEBI" id="CHEBI:29105"/>
    </cofactor>
</comment>
<dbReference type="GO" id="GO:0003899">
    <property type="term" value="F:DNA-directed RNA polymerase activity"/>
    <property type="evidence" value="ECO:0007669"/>
    <property type="project" value="InterPro"/>
</dbReference>
<keyword evidence="7" id="KW-0479">Metal-binding</keyword>
<organism evidence="15">
    <name type="scientific">hydrothermal vent metagenome</name>
    <dbReference type="NCBI Taxonomy" id="652676"/>
    <lineage>
        <taxon>unclassified sequences</taxon>
        <taxon>metagenomes</taxon>
        <taxon>ecological metagenomes</taxon>
    </lineage>
</organism>
<dbReference type="GO" id="GO:0006269">
    <property type="term" value="P:DNA replication, synthesis of primer"/>
    <property type="evidence" value="ECO:0007669"/>
    <property type="project" value="UniProtKB-KW"/>
</dbReference>
<evidence type="ECO:0000256" key="5">
    <source>
        <dbReference type="ARBA" id="ARBA00022695"/>
    </source>
</evidence>
<dbReference type="AlphaFoldDB" id="A0A1W1CRU9"/>
<evidence type="ECO:0000256" key="11">
    <source>
        <dbReference type="ARBA" id="ARBA00023125"/>
    </source>
</evidence>
<dbReference type="HAMAP" id="MF_00974">
    <property type="entry name" value="DNA_primase_DnaG"/>
    <property type="match status" value="1"/>
</dbReference>
<dbReference type="InterPro" id="IPR006295">
    <property type="entry name" value="DNA_primase_DnaG"/>
</dbReference>